<keyword evidence="1" id="KW-0175">Coiled coil</keyword>
<keyword evidence="3" id="KW-0812">Transmembrane</keyword>
<keyword evidence="3" id="KW-1133">Transmembrane helix</keyword>
<gene>
    <name evidence="4" type="ORF">G443_004730</name>
</gene>
<proteinExistence type="predicted"/>
<protein>
    <recommendedName>
        <fullName evidence="6">Secreted protein</fullName>
    </recommendedName>
</protein>
<evidence type="ECO:0000256" key="3">
    <source>
        <dbReference type="SAM" id="Phobius"/>
    </source>
</evidence>
<keyword evidence="3" id="KW-0472">Membrane</keyword>
<keyword evidence="5" id="KW-1185">Reference proteome</keyword>
<dbReference type="RefSeq" id="WP_026419996.1">
    <property type="nucleotide sequence ID" value="NZ_AUBJ02000001.1"/>
</dbReference>
<evidence type="ECO:0000313" key="4">
    <source>
        <dbReference type="EMBL" id="MCP2334460.1"/>
    </source>
</evidence>
<dbReference type="Proteomes" id="UP000791080">
    <property type="component" value="Unassembled WGS sequence"/>
</dbReference>
<evidence type="ECO:0008006" key="6">
    <source>
        <dbReference type="Google" id="ProtNLM"/>
    </source>
</evidence>
<dbReference type="EMBL" id="AUBJ02000001">
    <property type="protein sequence ID" value="MCP2334460.1"/>
    <property type="molecule type" value="Genomic_DNA"/>
</dbReference>
<evidence type="ECO:0000256" key="1">
    <source>
        <dbReference type="SAM" id="Coils"/>
    </source>
</evidence>
<evidence type="ECO:0000256" key="2">
    <source>
        <dbReference type="SAM" id="MobiDB-lite"/>
    </source>
</evidence>
<sequence length="239" mass="24838">MILEVLVAVLAVVVLAGGALLFVAVRRSRSGTSSPRLAAEAPRPVRGSPAQVWAERAERAARAITSATAGRPELSGVHDDVELVLVEVRSSAAEVARLDQLLGQDLAPELRAESQRLSQAADQATDEVTRAELAGAAASVTDRLRAAEARQGAKETLLARMRGAVAGLERSRTEIAELTSARALPVTVGDPVADLADRLRGLRSGLVEVQRLSAAGGDPGSGQGQPRDVPGSLEPRDGT</sequence>
<comment type="caution">
    <text evidence="4">The sequence shown here is derived from an EMBL/GenBank/DDBJ whole genome shotgun (WGS) entry which is preliminary data.</text>
</comment>
<evidence type="ECO:0000313" key="5">
    <source>
        <dbReference type="Proteomes" id="UP000791080"/>
    </source>
</evidence>
<feature type="transmembrane region" description="Helical" evidence="3">
    <location>
        <begin position="6"/>
        <end position="25"/>
    </location>
</feature>
<feature type="coiled-coil region" evidence="1">
    <location>
        <begin position="107"/>
        <end position="134"/>
    </location>
</feature>
<organism evidence="4 5">
    <name type="scientific">Actinoalloteichus caeruleus DSM 43889</name>
    <dbReference type="NCBI Taxonomy" id="1120930"/>
    <lineage>
        <taxon>Bacteria</taxon>
        <taxon>Bacillati</taxon>
        <taxon>Actinomycetota</taxon>
        <taxon>Actinomycetes</taxon>
        <taxon>Pseudonocardiales</taxon>
        <taxon>Pseudonocardiaceae</taxon>
        <taxon>Actinoalloteichus</taxon>
        <taxon>Actinoalloteichus cyanogriseus</taxon>
    </lineage>
</organism>
<accession>A0ABT1JPK2</accession>
<feature type="region of interest" description="Disordered" evidence="2">
    <location>
        <begin position="211"/>
        <end position="239"/>
    </location>
</feature>
<name>A0ABT1JPK2_ACTCY</name>
<reference evidence="4 5" key="1">
    <citation type="submission" date="2022-06" db="EMBL/GenBank/DDBJ databases">
        <title>Genomic Encyclopedia of Type Strains, Phase I: the one thousand microbial genomes (KMG-I) project.</title>
        <authorList>
            <person name="Kyrpides N."/>
        </authorList>
    </citation>
    <scope>NUCLEOTIDE SEQUENCE [LARGE SCALE GENOMIC DNA]</scope>
    <source>
        <strain evidence="4 5">DSM 43889</strain>
    </source>
</reference>